<dbReference type="Proteomes" id="UP000828390">
    <property type="component" value="Unassembled WGS sequence"/>
</dbReference>
<proteinExistence type="inferred from homology"/>
<dbReference type="SMART" id="SM01381">
    <property type="entry name" value="7TM_GPCR_Srsx"/>
    <property type="match status" value="1"/>
</dbReference>
<feature type="transmembrane region" description="Helical" evidence="10">
    <location>
        <begin position="157"/>
        <end position="179"/>
    </location>
</feature>
<organism evidence="12 13">
    <name type="scientific">Dreissena polymorpha</name>
    <name type="common">Zebra mussel</name>
    <name type="synonym">Mytilus polymorpha</name>
    <dbReference type="NCBI Taxonomy" id="45954"/>
    <lineage>
        <taxon>Eukaryota</taxon>
        <taxon>Metazoa</taxon>
        <taxon>Spiralia</taxon>
        <taxon>Lophotrochozoa</taxon>
        <taxon>Mollusca</taxon>
        <taxon>Bivalvia</taxon>
        <taxon>Autobranchia</taxon>
        <taxon>Heteroconchia</taxon>
        <taxon>Euheterodonta</taxon>
        <taxon>Imparidentia</taxon>
        <taxon>Neoheterodontei</taxon>
        <taxon>Myida</taxon>
        <taxon>Dreissenoidea</taxon>
        <taxon>Dreissenidae</taxon>
        <taxon>Dreissena</taxon>
    </lineage>
</organism>
<evidence type="ECO:0000256" key="4">
    <source>
        <dbReference type="ARBA" id="ARBA00023040"/>
    </source>
</evidence>
<protein>
    <recommendedName>
        <fullName evidence="11">G-protein coupled receptors family 1 profile domain-containing protein</fullName>
    </recommendedName>
</protein>
<dbReference type="InterPro" id="IPR000276">
    <property type="entry name" value="GPCR_Rhodpsn"/>
</dbReference>
<feature type="transmembrane region" description="Helical" evidence="10">
    <location>
        <begin position="360"/>
        <end position="380"/>
    </location>
</feature>
<dbReference type="GO" id="GO:0004930">
    <property type="term" value="F:G protein-coupled receptor activity"/>
    <property type="evidence" value="ECO:0007669"/>
    <property type="project" value="UniProtKB-KW"/>
</dbReference>
<evidence type="ECO:0000256" key="2">
    <source>
        <dbReference type="ARBA" id="ARBA00022692"/>
    </source>
</evidence>
<feature type="transmembrane region" description="Helical" evidence="10">
    <location>
        <begin position="116"/>
        <end position="137"/>
    </location>
</feature>
<evidence type="ECO:0000256" key="3">
    <source>
        <dbReference type="ARBA" id="ARBA00022989"/>
    </source>
</evidence>
<feature type="transmembrane region" description="Helical" evidence="10">
    <location>
        <begin position="208"/>
        <end position="229"/>
    </location>
</feature>
<evidence type="ECO:0000256" key="7">
    <source>
        <dbReference type="ARBA" id="ARBA00023224"/>
    </source>
</evidence>
<reference evidence="12" key="2">
    <citation type="submission" date="2020-11" db="EMBL/GenBank/DDBJ databases">
        <authorList>
            <person name="McCartney M.A."/>
            <person name="Auch B."/>
            <person name="Kono T."/>
            <person name="Mallez S."/>
            <person name="Becker A."/>
            <person name="Gohl D.M."/>
            <person name="Silverstein K.A.T."/>
            <person name="Koren S."/>
            <person name="Bechman K.B."/>
            <person name="Herman A."/>
            <person name="Abrahante J.E."/>
            <person name="Garbe J."/>
        </authorList>
    </citation>
    <scope>NUCLEOTIDE SEQUENCE</scope>
    <source>
        <strain evidence="12">Duluth1</strain>
        <tissue evidence="12">Whole animal</tissue>
    </source>
</reference>
<feature type="transmembrane region" description="Helical" evidence="10">
    <location>
        <begin position="78"/>
        <end position="96"/>
    </location>
</feature>
<dbReference type="Gene3D" id="1.20.1070.10">
    <property type="entry name" value="Rhodopsin 7-helix transmembrane proteins"/>
    <property type="match status" value="1"/>
</dbReference>
<evidence type="ECO:0000256" key="6">
    <source>
        <dbReference type="ARBA" id="ARBA00023170"/>
    </source>
</evidence>
<dbReference type="Pfam" id="PF00001">
    <property type="entry name" value="7tm_1"/>
    <property type="match status" value="1"/>
</dbReference>
<dbReference type="SUPFAM" id="SSF81321">
    <property type="entry name" value="Family A G protein-coupled receptor-like"/>
    <property type="match status" value="1"/>
</dbReference>
<gene>
    <name evidence="12" type="ORF">DPMN_017017</name>
</gene>
<keyword evidence="5 10" id="KW-0472">Membrane</keyword>
<sequence>MNSFDWNHTDDTSSMPPETSTLSPSEEAALLEQYNQEQAIRYLPVFVFLIIILVIGTIGNSLVLFVYCKMFRKTSSNYFIVAMAIFDLLACVIGLPTELYDLRYSLTFYSGAICKIFRYTEAVVVYGSAIILVEIAFDRYFKICRPLVLIELYKIKIMCFVAGLAAVVISIPALILYGISRTHTPDGRVQGYDCSIEEAYRKQAFSKIYYLMLGLVFVTTVLILSGLYIRIWVEIKRRKKLVIGDQVKRPSREEIPMQNTLANDQKTKKLRVVRYCSEYSDEDSQDMATRVSFRPTLQCLAEAMTKFRVSRTTIVLFAVTVVFVISYLPGIIVMICRSSIKDLEKNQTLAEQVISKLFSKFYFINNAINPIIYSFLNLSFRRRCIVLIKKLFVCRKRDFRFRKPIYEKKTDSQKSNKSTKSSKSAKISTKELQV</sequence>
<feature type="region of interest" description="Disordered" evidence="9">
    <location>
        <begin position="409"/>
        <end position="434"/>
    </location>
</feature>
<evidence type="ECO:0000313" key="13">
    <source>
        <dbReference type="Proteomes" id="UP000828390"/>
    </source>
</evidence>
<dbReference type="PRINTS" id="PR00237">
    <property type="entry name" value="GPCRRHODOPSN"/>
</dbReference>
<keyword evidence="6 8" id="KW-0675">Receptor</keyword>
<evidence type="ECO:0000256" key="10">
    <source>
        <dbReference type="SAM" id="Phobius"/>
    </source>
</evidence>
<dbReference type="PANTHER" id="PTHR24243:SF208">
    <property type="entry name" value="PYROKININ-1 RECEPTOR"/>
    <property type="match status" value="1"/>
</dbReference>
<dbReference type="InterPro" id="IPR017452">
    <property type="entry name" value="GPCR_Rhodpsn_7TM"/>
</dbReference>
<evidence type="ECO:0000259" key="11">
    <source>
        <dbReference type="PROSITE" id="PS50262"/>
    </source>
</evidence>
<name>A0A9D4NFN2_DREPO</name>
<reference evidence="12" key="1">
    <citation type="journal article" date="2019" name="bioRxiv">
        <title>The Genome of the Zebra Mussel, Dreissena polymorpha: A Resource for Invasive Species Research.</title>
        <authorList>
            <person name="McCartney M.A."/>
            <person name="Auch B."/>
            <person name="Kono T."/>
            <person name="Mallez S."/>
            <person name="Zhang Y."/>
            <person name="Obille A."/>
            <person name="Becker A."/>
            <person name="Abrahante J.E."/>
            <person name="Garbe J."/>
            <person name="Badalamenti J.P."/>
            <person name="Herman A."/>
            <person name="Mangelson H."/>
            <person name="Liachko I."/>
            <person name="Sullivan S."/>
            <person name="Sone E.D."/>
            <person name="Koren S."/>
            <person name="Silverstein K.A.T."/>
            <person name="Beckman K.B."/>
            <person name="Gohl D.M."/>
        </authorList>
    </citation>
    <scope>NUCLEOTIDE SEQUENCE</scope>
    <source>
        <strain evidence="12">Duluth1</strain>
        <tissue evidence="12">Whole animal</tissue>
    </source>
</reference>
<dbReference type="OrthoDB" id="5969463at2759"/>
<dbReference type="AlphaFoldDB" id="A0A9D4NFN2"/>
<evidence type="ECO:0000256" key="5">
    <source>
        <dbReference type="ARBA" id="ARBA00023136"/>
    </source>
</evidence>
<keyword evidence="3 10" id="KW-1133">Transmembrane helix</keyword>
<keyword evidence="7 8" id="KW-0807">Transducer</keyword>
<dbReference type="GO" id="GO:0016020">
    <property type="term" value="C:membrane"/>
    <property type="evidence" value="ECO:0007669"/>
    <property type="project" value="UniProtKB-SubCell"/>
</dbReference>
<keyword evidence="13" id="KW-1185">Reference proteome</keyword>
<dbReference type="PANTHER" id="PTHR24243">
    <property type="entry name" value="G-PROTEIN COUPLED RECEPTOR"/>
    <property type="match status" value="1"/>
</dbReference>
<feature type="compositionally biased region" description="Low complexity" evidence="9">
    <location>
        <begin position="415"/>
        <end position="427"/>
    </location>
</feature>
<accession>A0A9D4NFN2</accession>
<dbReference type="PROSITE" id="PS00237">
    <property type="entry name" value="G_PROTEIN_RECEP_F1_1"/>
    <property type="match status" value="1"/>
</dbReference>
<dbReference type="PROSITE" id="PS50262">
    <property type="entry name" value="G_PROTEIN_RECEP_F1_2"/>
    <property type="match status" value="1"/>
</dbReference>
<comment type="subcellular location">
    <subcellularLocation>
        <location evidence="1">Membrane</location>
        <topology evidence="1">Multi-pass membrane protein</topology>
    </subcellularLocation>
</comment>
<comment type="similarity">
    <text evidence="8">Belongs to the G-protein coupled receptor 1 family.</text>
</comment>
<feature type="region of interest" description="Disordered" evidence="9">
    <location>
        <begin position="1"/>
        <end position="22"/>
    </location>
</feature>
<dbReference type="CDD" id="cd00637">
    <property type="entry name" value="7tm_classA_rhodopsin-like"/>
    <property type="match status" value="1"/>
</dbReference>
<keyword evidence="4 8" id="KW-0297">G-protein coupled receptor</keyword>
<keyword evidence="2 8" id="KW-0812">Transmembrane</keyword>
<evidence type="ECO:0000256" key="1">
    <source>
        <dbReference type="ARBA" id="ARBA00004141"/>
    </source>
</evidence>
<feature type="domain" description="G-protein coupled receptors family 1 profile" evidence="11">
    <location>
        <begin position="59"/>
        <end position="373"/>
    </location>
</feature>
<dbReference type="EMBL" id="JAIWYP010000001">
    <property type="protein sequence ID" value="KAH3892884.1"/>
    <property type="molecule type" value="Genomic_DNA"/>
</dbReference>
<comment type="caution">
    <text evidence="12">The sequence shown here is derived from an EMBL/GenBank/DDBJ whole genome shotgun (WGS) entry which is preliminary data.</text>
</comment>
<evidence type="ECO:0000256" key="8">
    <source>
        <dbReference type="RuleBase" id="RU000688"/>
    </source>
</evidence>
<feature type="transmembrane region" description="Helical" evidence="10">
    <location>
        <begin position="42"/>
        <end position="66"/>
    </location>
</feature>
<evidence type="ECO:0000313" key="12">
    <source>
        <dbReference type="EMBL" id="KAH3892884.1"/>
    </source>
</evidence>
<evidence type="ECO:0000256" key="9">
    <source>
        <dbReference type="SAM" id="MobiDB-lite"/>
    </source>
</evidence>
<feature type="transmembrane region" description="Helical" evidence="10">
    <location>
        <begin position="314"/>
        <end position="340"/>
    </location>
</feature>